<evidence type="ECO:0000313" key="1">
    <source>
        <dbReference type="EMBL" id="MEQ2455831.1"/>
    </source>
</evidence>
<accession>A0ABV1EML1</accession>
<dbReference type="RefSeq" id="WP_349139431.1">
    <property type="nucleotide sequence ID" value="NZ_JBBMFT010000002.1"/>
</dbReference>
<proteinExistence type="predicted"/>
<dbReference type="Gene3D" id="2.10.109.10">
    <property type="entry name" value="Umud Fragment, subunit A"/>
    <property type="match status" value="1"/>
</dbReference>
<comment type="caution">
    <text evidence="1">The sequence shown here is derived from an EMBL/GenBank/DDBJ whole genome shotgun (WGS) entry which is preliminary data.</text>
</comment>
<name>A0ABV1EML1_9FIRM</name>
<gene>
    <name evidence="1" type="ORF">WMO45_04795</name>
</gene>
<sequence>MSRGQIHRLEPEEVERRLLPLLQAGAEVPLVVTGESMRPFLRDRQDTVFLRGREFVPIRNGDILFFRRGNGQWTLHRFCRKCADGTLVVNGDAQTWTERIRPEQVAGVAVRIRRGERPPVSARRWPGGVIVWLWTLLRPVRPYLLAGLSRLRKWRSIWS</sequence>
<dbReference type="CDD" id="cd06462">
    <property type="entry name" value="Peptidase_S24_S26"/>
    <property type="match status" value="1"/>
</dbReference>
<protein>
    <submittedName>
        <fullName evidence="1">S24/S26 family peptidase</fullName>
    </submittedName>
</protein>
<organism evidence="1 2">
    <name type="scientific">Flavonifractor hominis</name>
    <dbReference type="NCBI Taxonomy" id="3133178"/>
    <lineage>
        <taxon>Bacteria</taxon>
        <taxon>Bacillati</taxon>
        <taxon>Bacillota</taxon>
        <taxon>Clostridia</taxon>
        <taxon>Eubacteriales</taxon>
        <taxon>Oscillospiraceae</taxon>
        <taxon>Flavonifractor</taxon>
    </lineage>
</organism>
<dbReference type="EMBL" id="JBBMFT010000002">
    <property type="protein sequence ID" value="MEQ2455831.1"/>
    <property type="molecule type" value="Genomic_DNA"/>
</dbReference>
<dbReference type="Proteomes" id="UP001440599">
    <property type="component" value="Unassembled WGS sequence"/>
</dbReference>
<keyword evidence="2" id="KW-1185">Reference proteome</keyword>
<evidence type="ECO:0000313" key="2">
    <source>
        <dbReference type="Proteomes" id="UP001440599"/>
    </source>
</evidence>
<dbReference type="InterPro" id="IPR036286">
    <property type="entry name" value="LexA/Signal_pep-like_sf"/>
</dbReference>
<reference evidence="1 2" key="1">
    <citation type="submission" date="2024-03" db="EMBL/GenBank/DDBJ databases">
        <title>Human intestinal bacterial collection.</title>
        <authorList>
            <person name="Pauvert C."/>
            <person name="Hitch T.C.A."/>
            <person name="Clavel T."/>
        </authorList>
    </citation>
    <scope>NUCLEOTIDE SEQUENCE [LARGE SCALE GENOMIC DNA]</scope>
    <source>
        <strain evidence="1 2">CLA-AP-H34</strain>
    </source>
</reference>
<dbReference type="SUPFAM" id="SSF51306">
    <property type="entry name" value="LexA/Signal peptidase"/>
    <property type="match status" value="1"/>
</dbReference>